<dbReference type="GO" id="GO:0009986">
    <property type="term" value="C:cell surface"/>
    <property type="evidence" value="ECO:0007669"/>
    <property type="project" value="InterPro"/>
</dbReference>
<evidence type="ECO:0000313" key="8">
    <source>
        <dbReference type="WBParaSite" id="SRAE_1000078300.1"/>
    </source>
</evidence>
<keyword evidence="7" id="KW-1185">Reference proteome</keyword>
<evidence type="ECO:0000313" key="7">
    <source>
        <dbReference type="Proteomes" id="UP000035682"/>
    </source>
</evidence>
<evidence type="ECO:0000256" key="2">
    <source>
        <dbReference type="ARBA" id="ARBA00010112"/>
    </source>
</evidence>
<dbReference type="PANTHER" id="PTHR21700:SF15">
    <property type="entry name" value="TRANSTHYRETIN-LIKE FAMILY PROTEIN"/>
    <property type="match status" value="1"/>
</dbReference>
<sequence>MWMVKMKFFILLFAVSLCLGFINASAGIALRATSVKGQLNCGTKPYEGAFVRLFRSSGKEDTNEILDTRMTSPTGLFHVEGNTNGRPLNETDIDAYVRVYHKCGLDEKKNEYRKFGFKIPSQYVTNGRIAKKTYDVGILNLEIKYPKETKDKKFVENP</sequence>
<comment type="subcellular location">
    <subcellularLocation>
        <location evidence="1">Secreted</location>
    </subcellularLocation>
</comment>
<gene>
    <name evidence="6 8 9" type="ORF">SRAE_1000078300</name>
</gene>
<reference evidence="8" key="2">
    <citation type="submission" date="2020-12" db="UniProtKB">
        <authorList>
            <consortium name="WormBaseParasite"/>
        </authorList>
    </citation>
    <scope>IDENTIFICATION</scope>
</reference>
<reference evidence="6 7" key="1">
    <citation type="submission" date="2014-09" db="EMBL/GenBank/DDBJ databases">
        <authorList>
            <person name="Martin A.A."/>
        </authorList>
    </citation>
    <scope>NUCLEOTIDE SEQUENCE</scope>
    <source>
        <strain evidence="7">ED321</strain>
        <strain evidence="6">ED321 Heterogonic</strain>
    </source>
</reference>
<keyword evidence="4 5" id="KW-0732">Signal</keyword>
<keyword evidence="3" id="KW-0964">Secreted</keyword>
<proteinExistence type="inferred from homology"/>
<dbReference type="InterPro" id="IPR038479">
    <property type="entry name" value="Transthyretin-like_sf"/>
</dbReference>
<dbReference type="GeneID" id="36374878"/>
<dbReference type="Gene3D" id="2.60.40.3330">
    <property type="match status" value="1"/>
</dbReference>
<dbReference type="OMA" id="PVISFYH"/>
<evidence type="ECO:0000256" key="3">
    <source>
        <dbReference type="ARBA" id="ARBA00022525"/>
    </source>
</evidence>
<evidence type="ECO:0000313" key="9">
    <source>
        <dbReference type="WormBase" id="SRAE_1000078300"/>
    </source>
</evidence>
<organism evidence="6">
    <name type="scientific">Strongyloides ratti</name>
    <name type="common">Parasitic roundworm</name>
    <dbReference type="NCBI Taxonomy" id="34506"/>
    <lineage>
        <taxon>Eukaryota</taxon>
        <taxon>Metazoa</taxon>
        <taxon>Ecdysozoa</taxon>
        <taxon>Nematoda</taxon>
        <taxon>Chromadorea</taxon>
        <taxon>Rhabditida</taxon>
        <taxon>Tylenchina</taxon>
        <taxon>Panagrolaimomorpha</taxon>
        <taxon>Strongyloidoidea</taxon>
        <taxon>Strongyloididae</taxon>
        <taxon>Strongyloides</taxon>
    </lineage>
</organism>
<dbReference type="PANTHER" id="PTHR21700">
    <property type="entry name" value="TRANSTHYRETIN-LIKE FAMILY PROTEIN-RELATED"/>
    <property type="match status" value="1"/>
</dbReference>
<comment type="similarity">
    <text evidence="2">Belongs to the nematode transthyretin-like family.</text>
</comment>
<dbReference type="OrthoDB" id="5811720at2759"/>
<dbReference type="InterPro" id="IPR001534">
    <property type="entry name" value="Transthyretin-like"/>
</dbReference>
<name>A0A090MUY0_STRRB</name>
<dbReference type="GO" id="GO:0005576">
    <property type="term" value="C:extracellular region"/>
    <property type="evidence" value="ECO:0007669"/>
    <property type="project" value="UniProtKB-SubCell"/>
</dbReference>
<protein>
    <submittedName>
        <fullName evidence="6 8">Transthyretin-like family-containing protein</fullName>
    </submittedName>
</protein>
<dbReference type="RefSeq" id="XP_024501715.1">
    <property type="nucleotide sequence ID" value="XM_024647659.1"/>
</dbReference>
<evidence type="ECO:0000313" key="6">
    <source>
        <dbReference type="EMBL" id="CEF62513.1"/>
    </source>
</evidence>
<accession>A0A090MUY0</accession>
<evidence type="ECO:0000256" key="1">
    <source>
        <dbReference type="ARBA" id="ARBA00004613"/>
    </source>
</evidence>
<evidence type="ECO:0000256" key="4">
    <source>
        <dbReference type="ARBA" id="ARBA00022729"/>
    </source>
</evidence>
<feature type="chain" id="PRO_5015031321" evidence="5">
    <location>
        <begin position="21"/>
        <end position="158"/>
    </location>
</feature>
<dbReference type="WormBase" id="SRAE_1000078300">
    <property type="protein sequence ID" value="SRP02314"/>
    <property type="gene ID" value="WBGene00257383"/>
</dbReference>
<evidence type="ECO:0000256" key="5">
    <source>
        <dbReference type="SAM" id="SignalP"/>
    </source>
</evidence>
<dbReference type="CTD" id="36374878"/>
<dbReference type="WBParaSite" id="SRAE_1000078300.1">
    <property type="protein sequence ID" value="SRAE_1000078300.1"/>
    <property type="gene ID" value="WBGene00257383"/>
</dbReference>
<dbReference type="EMBL" id="LN609528">
    <property type="protein sequence ID" value="CEF62513.1"/>
    <property type="molecule type" value="Genomic_DNA"/>
</dbReference>
<feature type="signal peptide" evidence="5">
    <location>
        <begin position="1"/>
        <end position="20"/>
    </location>
</feature>
<dbReference type="Pfam" id="PF01060">
    <property type="entry name" value="TTR-52"/>
    <property type="match status" value="1"/>
</dbReference>
<dbReference type="Proteomes" id="UP000035682">
    <property type="component" value="Unplaced"/>
</dbReference>
<dbReference type="AlphaFoldDB" id="A0A090MUY0"/>